<proteinExistence type="predicted"/>
<evidence type="ECO:0000313" key="2">
    <source>
        <dbReference type="EMBL" id="TDQ58667.1"/>
    </source>
</evidence>
<sequence>MTGPQTPQHGRLEDEGRDGGTDDDRVEEAAGVVGEAVARRNEHPEPYDEEEASPT</sequence>
<feature type="compositionally biased region" description="Basic and acidic residues" evidence="1">
    <location>
        <begin position="37"/>
        <end position="46"/>
    </location>
</feature>
<dbReference type="RefSeq" id="WP_166659928.1">
    <property type="nucleotide sequence ID" value="NZ_BAABHR010000022.1"/>
</dbReference>
<accession>A0A4R6V9U5</accession>
<keyword evidence="3" id="KW-1185">Reference proteome</keyword>
<name>A0A4R6V9U5_9PSEU</name>
<dbReference type="AlphaFoldDB" id="A0A4R6V9U5"/>
<protein>
    <submittedName>
        <fullName evidence="2">Uncharacterized protein</fullName>
    </submittedName>
</protein>
<reference evidence="2 3" key="1">
    <citation type="submission" date="2019-03" db="EMBL/GenBank/DDBJ databases">
        <title>Genomic Encyclopedia of Type Strains, Phase IV (KMG-IV): sequencing the most valuable type-strain genomes for metagenomic binning, comparative biology and taxonomic classification.</title>
        <authorList>
            <person name="Goeker M."/>
        </authorList>
    </citation>
    <scope>NUCLEOTIDE SEQUENCE [LARGE SCALE GENOMIC DNA]</scope>
    <source>
        <strain evidence="2 3">DSM 45775</strain>
    </source>
</reference>
<dbReference type="EMBL" id="SNYO01000004">
    <property type="protein sequence ID" value="TDQ58667.1"/>
    <property type="molecule type" value="Genomic_DNA"/>
</dbReference>
<feature type="compositionally biased region" description="Basic and acidic residues" evidence="1">
    <location>
        <begin position="10"/>
        <end position="23"/>
    </location>
</feature>
<dbReference type="Proteomes" id="UP000295705">
    <property type="component" value="Unassembled WGS sequence"/>
</dbReference>
<comment type="caution">
    <text evidence="2">The sequence shown here is derived from an EMBL/GenBank/DDBJ whole genome shotgun (WGS) entry which is preliminary data.</text>
</comment>
<evidence type="ECO:0000256" key="1">
    <source>
        <dbReference type="SAM" id="MobiDB-lite"/>
    </source>
</evidence>
<evidence type="ECO:0000313" key="3">
    <source>
        <dbReference type="Proteomes" id="UP000295705"/>
    </source>
</evidence>
<organism evidence="2 3">
    <name type="scientific">Actinomycetospora succinea</name>
    <dbReference type="NCBI Taxonomy" id="663603"/>
    <lineage>
        <taxon>Bacteria</taxon>
        <taxon>Bacillati</taxon>
        <taxon>Actinomycetota</taxon>
        <taxon>Actinomycetes</taxon>
        <taxon>Pseudonocardiales</taxon>
        <taxon>Pseudonocardiaceae</taxon>
        <taxon>Actinomycetospora</taxon>
    </lineage>
</organism>
<gene>
    <name evidence="2" type="ORF">EV188_104414</name>
</gene>
<feature type="region of interest" description="Disordered" evidence="1">
    <location>
        <begin position="1"/>
        <end position="55"/>
    </location>
</feature>